<dbReference type="Pfam" id="PF13646">
    <property type="entry name" value="HEAT_2"/>
    <property type="match status" value="1"/>
</dbReference>
<dbReference type="Proteomes" id="UP001501570">
    <property type="component" value="Unassembled WGS sequence"/>
</dbReference>
<organism evidence="1 2">
    <name type="scientific">Rugosimonospora acidiphila</name>
    <dbReference type="NCBI Taxonomy" id="556531"/>
    <lineage>
        <taxon>Bacteria</taxon>
        <taxon>Bacillati</taxon>
        <taxon>Actinomycetota</taxon>
        <taxon>Actinomycetes</taxon>
        <taxon>Micromonosporales</taxon>
        <taxon>Micromonosporaceae</taxon>
        <taxon>Rugosimonospora</taxon>
    </lineage>
</organism>
<protein>
    <submittedName>
        <fullName evidence="1">HEAT repeat domain-containing protein</fullName>
    </submittedName>
</protein>
<dbReference type="InterPro" id="IPR011989">
    <property type="entry name" value="ARM-like"/>
</dbReference>
<reference evidence="2" key="1">
    <citation type="journal article" date="2019" name="Int. J. Syst. Evol. Microbiol.">
        <title>The Global Catalogue of Microorganisms (GCM) 10K type strain sequencing project: providing services to taxonomists for standard genome sequencing and annotation.</title>
        <authorList>
            <consortium name="The Broad Institute Genomics Platform"/>
            <consortium name="The Broad Institute Genome Sequencing Center for Infectious Disease"/>
            <person name="Wu L."/>
            <person name="Ma J."/>
        </authorList>
    </citation>
    <scope>NUCLEOTIDE SEQUENCE [LARGE SCALE GENOMIC DNA]</scope>
    <source>
        <strain evidence="2">JCM 18304</strain>
    </source>
</reference>
<accession>A0ABP9RS07</accession>
<sequence length="231" mass="24960">MPEVIPIDSTHGNSRDPRLLAALGAKSSSTRLQAALAAGTHPDPGLLDALVARCAIEPDFFVRDMLTWALTRFPPEVTVPRLRAELHSERAQARSQALHTLSKIGDGSAWPAITRSLLRDADDEVARTAWRTAVVLVPEEEREGLAVELATQLGRGDRTMRLSLSRALVELSDVIEPALRTALASDDPTVRAHARATQRLLLDPDAGFDAAVDEAKRMVALGPEWVGEAAC</sequence>
<dbReference type="EMBL" id="BAABJQ010000007">
    <property type="protein sequence ID" value="GAA5185498.1"/>
    <property type="molecule type" value="Genomic_DNA"/>
</dbReference>
<proteinExistence type="predicted"/>
<gene>
    <name evidence="1" type="ORF">GCM10023322_29670</name>
</gene>
<dbReference type="InterPro" id="IPR016024">
    <property type="entry name" value="ARM-type_fold"/>
</dbReference>
<keyword evidence="2" id="KW-1185">Reference proteome</keyword>
<comment type="caution">
    <text evidence="1">The sequence shown here is derived from an EMBL/GenBank/DDBJ whole genome shotgun (WGS) entry which is preliminary data.</text>
</comment>
<dbReference type="SUPFAM" id="SSF48371">
    <property type="entry name" value="ARM repeat"/>
    <property type="match status" value="1"/>
</dbReference>
<evidence type="ECO:0000313" key="2">
    <source>
        <dbReference type="Proteomes" id="UP001501570"/>
    </source>
</evidence>
<dbReference type="Gene3D" id="1.25.10.10">
    <property type="entry name" value="Leucine-rich Repeat Variant"/>
    <property type="match status" value="1"/>
</dbReference>
<name>A0ABP9RS07_9ACTN</name>
<evidence type="ECO:0000313" key="1">
    <source>
        <dbReference type="EMBL" id="GAA5185498.1"/>
    </source>
</evidence>